<dbReference type="Pfam" id="PF02674">
    <property type="entry name" value="Colicin_V"/>
    <property type="match status" value="1"/>
</dbReference>
<dbReference type="PANTHER" id="PTHR37306:SF1">
    <property type="entry name" value="COLICIN V PRODUCTION PROTEIN"/>
    <property type="match status" value="1"/>
</dbReference>
<feature type="transmembrane region" description="Helical" evidence="5">
    <location>
        <begin position="26"/>
        <end position="43"/>
    </location>
</feature>
<sequence>MLTLFILIVFILSFYAGYRRGTAYQLFFTVGYVISFIVALVFYQGLGESLQLFVPYPSVTSESNMVYYSIEQGFNLDQAFYAGFAFIVILFFGWLITHFLAIFFRNLLYLVLVPRFDGIVAGVVAFVIAYSAVFLLLKLASFVPMALVQNAISGSAVARFIIDYSLFLSGAFDNLWVTRIIGQI</sequence>
<evidence type="ECO:0000256" key="1">
    <source>
        <dbReference type="ARBA" id="ARBA00004141"/>
    </source>
</evidence>
<evidence type="ECO:0000256" key="5">
    <source>
        <dbReference type="SAM" id="Phobius"/>
    </source>
</evidence>
<feature type="transmembrane region" description="Helical" evidence="5">
    <location>
        <begin position="116"/>
        <end position="137"/>
    </location>
</feature>
<reference evidence="6 7" key="1">
    <citation type="submission" date="2021-03" db="EMBL/GenBank/DDBJ databases">
        <title>Enterococcal diversity collection.</title>
        <authorList>
            <person name="Gilmore M.S."/>
            <person name="Schwartzman J."/>
            <person name="Van Tyne D."/>
            <person name="Martin M."/>
            <person name="Earl A.M."/>
            <person name="Manson A.L."/>
            <person name="Straub T."/>
            <person name="Salamzade R."/>
            <person name="Saavedra J."/>
            <person name="Lebreton F."/>
            <person name="Prichula J."/>
            <person name="Schaufler K."/>
            <person name="Gaca A."/>
            <person name="Sgardioli B."/>
            <person name="Wagenaar J."/>
            <person name="Strong T."/>
        </authorList>
    </citation>
    <scope>NUCLEOTIDE SEQUENCE [LARGE SCALE GENOMIC DNA]</scope>
    <source>
        <strain evidence="6 7">669A</strain>
    </source>
</reference>
<feature type="transmembrane region" description="Helical" evidence="5">
    <location>
        <begin position="79"/>
        <end position="104"/>
    </location>
</feature>
<evidence type="ECO:0000313" key="6">
    <source>
        <dbReference type="EMBL" id="MBO1308457.1"/>
    </source>
</evidence>
<evidence type="ECO:0000256" key="4">
    <source>
        <dbReference type="ARBA" id="ARBA00023136"/>
    </source>
</evidence>
<evidence type="ECO:0000256" key="2">
    <source>
        <dbReference type="ARBA" id="ARBA00022692"/>
    </source>
</evidence>
<comment type="subcellular location">
    <subcellularLocation>
        <location evidence="1">Membrane</location>
        <topology evidence="1">Multi-pass membrane protein</topology>
    </subcellularLocation>
</comment>
<evidence type="ECO:0000313" key="7">
    <source>
        <dbReference type="Proteomes" id="UP000664601"/>
    </source>
</evidence>
<keyword evidence="4 5" id="KW-0472">Membrane</keyword>
<evidence type="ECO:0000256" key="3">
    <source>
        <dbReference type="ARBA" id="ARBA00022989"/>
    </source>
</evidence>
<dbReference type="RefSeq" id="WP_207675449.1">
    <property type="nucleotide sequence ID" value="NZ_JAFREM010000033.1"/>
</dbReference>
<gene>
    <name evidence="6" type="ORF">JZO70_19945</name>
</gene>
<dbReference type="Proteomes" id="UP000664601">
    <property type="component" value="Unassembled WGS sequence"/>
</dbReference>
<proteinExistence type="predicted"/>
<organism evidence="6 7">
    <name type="scientific">Candidatus Enterococcus moelleringii</name>
    <dbReference type="NCBI Taxonomy" id="2815325"/>
    <lineage>
        <taxon>Bacteria</taxon>
        <taxon>Bacillati</taxon>
        <taxon>Bacillota</taxon>
        <taxon>Bacilli</taxon>
        <taxon>Lactobacillales</taxon>
        <taxon>Enterococcaceae</taxon>
        <taxon>Enterococcus</taxon>
    </lineage>
</organism>
<comment type="caution">
    <text evidence="6">The sequence shown here is derived from an EMBL/GenBank/DDBJ whole genome shotgun (WGS) entry which is preliminary data.</text>
</comment>
<name>A0ABS3LFN4_9ENTE</name>
<keyword evidence="3 5" id="KW-1133">Transmembrane helix</keyword>
<dbReference type="InterPro" id="IPR003825">
    <property type="entry name" value="Colicin-V_CvpA"/>
</dbReference>
<protein>
    <submittedName>
        <fullName evidence="6">CvpA family protein</fullName>
    </submittedName>
</protein>
<dbReference type="EMBL" id="JAFREM010000033">
    <property type="protein sequence ID" value="MBO1308457.1"/>
    <property type="molecule type" value="Genomic_DNA"/>
</dbReference>
<keyword evidence="2 5" id="KW-0812">Transmembrane</keyword>
<dbReference type="PANTHER" id="PTHR37306">
    <property type="entry name" value="COLICIN V PRODUCTION PROTEIN"/>
    <property type="match status" value="1"/>
</dbReference>
<keyword evidence="7" id="KW-1185">Reference proteome</keyword>
<accession>A0ABS3LFN4</accession>